<feature type="compositionally biased region" description="Basic and acidic residues" evidence="2">
    <location>
        <begin position="220"/>
        <end position="235"/>
    </location>
</feature>
<protein>
    <recommendedName>
        <fullName evidence="6">Peptidase A2 domain-containing protein</fullName>
    </recommendedName>
</protein>
<dbReference type="CDD" id="cd05483">
    <property type="entry name" value="retropepsin_like_bacteria"/>
    <property type="match status" value="1"/>
</dbReference>
<dbReference type="Proteomes" id="UP000319383">
    <property type="component" value="Chromosome"/>
</dbReference>
<reference evidence="4 5" key="1">
    <citation type="submission" date="2019-02" db="EMBL/GenBank/DDBJ databases">
        <title>Deep-cultivation of Planctomycetes and their phenomic and genomic characterization uncovers novel biology.</title>
        <authorList>
            <person name="Wiegand S."/>
            <person name="Jogler M."/>
            <person name="Boedeker C."/>
            <person name="Pinto D."/>
            <person name="Vollmers J."/>
            <person name="Rivas-Marin E."/>
            <person name="Kohn T."/>
            <person name="Peeters S.H."/>
            <person name="Heuer A."/>
            <person name="Rast P."/>
            <person name="Oberbeckmann S."/>
            <person name="Bunk B."/>
            <person name="Jeske O."/>
            <person name="Meyerdierks A."/>
            <person name="Storesund J.E."/>
            <person name="Kallscheuer N."/>
            <person name="Luecker S."/>
            <person name="Lage O.M."/>
            <person name="Pohl T."/>
            <person name="Merkel B.J."/>
            <person name="Hornburger P."/>
            <person name="Mueller R.-W."/>
            <person name="Bruemmer F."/>
            <person name="Labrenz M."/>
            <person name="Spormann A.M."/>
            <person name="Op den Camp H."/>
            <person name="Overmann J."/>
            <person name="Amann R."/>
            <person name="Jetten M.S.M."/>
            <person name="Mascher T."/>
            <person name="Medema M.H."/>
            <person name="Devos D.P."/>
            <person name="Kaster A.-K."/>
            <person name="Ovreas L."/>
            <person name="Rohde M."/>
            <person name="Galperin M.Y."/>
            <person name="Jogler C."/>
        </authorList>
    </citation>
    <scope>NUCLEOTIDE SEQUENCE [LARGE SCALE GENOMIC DNA]</scope>
    <source>
        <strain evidence="4 5">Mal52</strain>
    </source>
</reference>
<keyword evidence="3" id="KW-1133">Transmembrane helix</keyword>
<feature type="coiled-coil region" evidence="1">
    <location>
        <begin position="300"/>
        <end position="334"/>
    </location>
</feature>
<dbReference type="InterPro" id="IPR034122">
    <property type="entry name" value="Retropepsin-like_bacterial"/>
</dbReference>
<evidence type="ECO:0000313" key="4">
    <source>
        <dbReference type="EMBL" id="QDU44291.1"/>
    </source>
</evidence>
<evidence type="ECO:0000256" key="3">
    <source>
        <dbReference type="SAM" id="Phobius"/>
    </source>
</evidence>
<evidence type="ECO:0008006" key="6">
    <source>
        <dbReference type="Google" id="ProtNLM"/>
    </source>
</evidence>
<evidence type="ECO:0000256" key="2">
    <source>
        <dbReference type="SAM" id="MobiDB-lite"/>
    </source>
</evidence>
<dbReference type="RefSeq" id="WP_145376673.1">
    <property type="nucleotide sequence ID" value="NZ_CP036276.1"/>
</dbReference>
<dbReference type="InterPro" id="IPR011969">
    <property type="entry name" value="Clan_AA_Asp_peptidase_C"/>
</dbReference>
<dbReference type="AlphaFoldDB" id="A0A517ZPB5"/>
<feature type="transmembrane region" description="Helical" evidence="3">
    <location>
        <begin position="139"/>
        <end position="163"/>
    </location>
</feature>
<keyword evidence="5" id="KW-1185">Reference proteome</keyword>
<sequence length="615" mass="67164">MAAGNAQNRPQGDRQESNAYELWLGIPVGEQPPNFYRLLELTPLESDPALIGQAVKRCVSLVEPHLDGRNDRAAKKLLKQIDQVRQTLLSAPDKTRYDDKLRAKLSGSSDALSSASAERLILNIGRDDLNKARWLPEQLLALIAVSALGILAVSVAMVIFLSANEDETVAENRPPRTDPSNKLPKSGTAPREPGGSESSIDVPEIPLDGPVVPHPPAPPAEKRTPITDVVQDSKTENGQTGDPTVSEPNQSFSEPVLRTPATISGMKYPSRFKNVVSTIVLKPQEVLAERGVEVIDDRLVLREEIELKTLMDAMGELEDEMNRAQKAQKSLSGKIGSVDKTIQRLTGQMMRLNVQMRKLPPKAVLQNNQIVAEMNSVSGKRDLKIKDKIDLEANLDTARAKEVQARGAYIEQILKMNHLAEKIDAKYRQLIDDPEVQSSVAALNQKLGDDRKAALERSSELEEQLARVATLAASVLSEVIPIRRTRGNSLYVEATLNGKNTISMVLDSGASLVCLPHKVAVAVGVHTKDTDQKILIQIANGETIKGTAVVIPTMRVGKFTIRNVEAVIIGPEAPNTPTLLGMSFLRHFQFKIDPAANALKLISISSQTHEAKKNN</sequence>
<gene>
    <name evidence="4" type="ORF">Mal52_27700</name>
</gene>
<evidence type="ECO:0000313" key="5">
    <source>
        <dbReference type="Proteomes" id="UP000319383"/>
    </source>
</evidence>
<feature type="region of interest" description="Disordered" evidence="2">
    <location>
        <begin position="168"/>
        <end position="253"/>
    </location>
</feature>
<keyword evidence="1" id="KW-0175">Coiled coil</keyword>
<keyword evidence="3" id="KW-0812">Transmembrane</keyword>
<dbReference type="Gene3D" id="2.40.70.10">
    <property type="entry name" value="Acid Proteases"/>
    <property type="match status" value="1"/>
</dbReference>
<feature type="compositionally biased region" description="Polar residues" evidence="2">
    <location>
        <begin position="236"/>
        <end position="253"/>
    </location>
</feature>
<keyword evidence="3" id="KW-0472">Membrane</keyword>
<evidence type="ECO:0000256" key="1">
    <source>
        <dbReference type="SAM" id="Coils"/>
    </source>
</evidence>
<dbReference type="InterPro" id="IPR021109">
    <property type="entry name" value="Peptidase_aspartic_dom_sf"/>
</dbReference>
<dbReference type="KEGG" id="sdyn:Mal52_27700"/>
<dbReference type="SUPFAM" id="SSF50630">
    <property type="entry name" value="Acid proteases"/>
    <property type="match status" value="1"/>
</dbReference>
<accession>A0A517ZPB5</accession>
<dbReference type="Pfam" id="PF13975">
    <property type="entry name" value="gag-asp_proteas"/>
    <property type="match status" value="1"/>
</dbReference>
<dbReference type="EMBL" id="CP036276">
    <property type="protein sequence ID" value="QDU44291.1"/>
    <property type="molecule type" value="Genomic_DNA"/>
</dbReference>
<name>A0A517ZPB5_9PLAN</name>
<organism evidence="4 5">
    <name type="scientific">Symmachiella dynata</name>
    <dbReference type="NCBI Taxonomy" id="2527995"/>
    <lineage>
        <taxon>Bacteria</taxon>
        <taxon>Pseudomonadati</taxon>
        <taxon>Planctomycetota</taxon>
        <taxon>Planctomycetia</taxon>
        <taxon>Planctomycetales</taxon>
        <taxon>Planctomycetaceae</taxon>
        <taxon>Symmachiella</taxon>
    </lineage>
</organism>
<dbReference type="NCBIfam" id="TIGR02281">
    <property type="entry name" value="clan_AA_DTGA"/>
    <property type="match status" value="1"/>
</dbReference>
<proteinExistence type="predicted"/>